<dbReference type="InParanoid" id="A0A2I4CYM6"/>
<dbReference type="GeneID" id="106533383"/>
<reference evidence="3" key="1">
    <citation type="submission" date="2025-08" db="UniProtKB">
        <authorList>
            <consortium name="RefSeq"/>
        </authorList>
    </citation>
    <scope>IDENTIFICATION</scope>
</reference>
<dbReference type="Pfam" id="PF12762">
    <property type="entry name" value="DDE_Tnp_IS1595"/>
    <property type="match status" value="1"/>
</dbReference>
<dbReference type="PANTHER" id="PTHR47163">
    <property type="entry name" value="DDE_TNP_IS1595 DOMAIN-CONTAINING PROTEIN"/>
    <property type="match status" value="1"/>
</dbReference>
<dbReference type="SMART" id="SM01126">
    <property type="entry name" value="DDE_Tnp_IS1595"/>
    <property type="match status" value="1"/>
</dbReference>
<dbReference type="AlphaFoldDB" id="A0A2I4CYM6"/>
<feature type="domain" description="ISXO2-like transposase" evidence="1">
    <location>
        <begin position="138"/>
        <end position="294"/>
    </location>
</feature>
<evidence type="ECO:0000313" key="3">
    <source>
        <dbReference type="RefSeq" id="XP_013885102.1"/>
    </source>
</evidence>
<dbReference type="KEGG" id="alim:106533383"/>
<dbReference type="RefSeq" id="XP_013885102.1">
    <property type="nucleotide sequence ID" value="XM_014029648.1"/>
</dbReference>
<dbReference type="InterPro" id="IPR024445">
    <property type="entry name" value="Tnp_ISXO2-like"/>
</dbReference>
<dbReference type="Proteomes" id="UP000192220">
    <property type="component" value="Unplaced"/>
</dbReference>
<name>A0A2I4CYM6_AUSLI</name>
<organism evidence="2 3">
    <name type="scientific">Austrofundulus limnaeus</name>
    <name type="common">Annual killifish</name>
    <dbReference type="NCBI Taxonomy" id="52670"/>
    <lineage>
        <taxon>Eukaryota</taxon>
        <taxon>Metazoa</taxon>
        <taxon>Chordata</taxon>
        <taxon>Craniata</taxon>
        <taxon>Vertebrata</taxon>
        <taxon>Euteleostomi</taxon>
        <taxon>Actinopterygii</taxon>
        <taxon>Neopterygii</taxon>
        <taxon>Teleostei</taxon>
        <taxon>Neoteleostei</taxon>
        <taxon>Acanthomorphata</taxon>
        <taxon>Ovalentaria</taxon>
        <taxon>Atherinomorphae</taxon>
        <taxon>Cyprinodontiformes</taxon>
        <taxon>Rivulidae</taxon>
        <taxon>Austrofundulus</taxon>
    </lineage>
</organism>
<protein>
    <submittedName>
        <fullName evidence="3">Uncharacterized protein LOC106533383</fullName>
    </submittedName>
</protein>
<evidence type="ECO:0000259" key="1">
    <source>
        <dbReference type="SMART" id="SM01126"/>
    </source>
</evidence>
<dbReference type="InterPro" id="IPR053164">
    <property type="entry name" value="IS1016-like_transposase"/>
</dbReference>
<gene>
    <name evidence="3" type="primary">LOC106533383</name>
</gene>
<evidence type="ECO:0000313" key="2">
    <source>
        <dbReference type="Proteomes" id="UP000192220"/>
    </source>
</evidence>
<sequence>MSCGGESDIELSGDEEEECQIVEQPQRLLRGSFSICPPSGSFGFRLLSFLAYWCCKKSSHRKVSRTIRTGSLFEKSKSSLFKWMKFIYRFSQGLRLRQIDMIDDDVAGSSRTLSTMAKRIRHVCICAMERHRVNNRQCLGGRKEFVVIDESCHRHQRKFVFFQCARGCFGNGWKRKKWVFGLMGVKDKRRRLVLKLVEKRSRRHLVPLIRQHVKPGSSIISDEWRAYKNVLTNIGYKHYTVNHSKWFVDPQSGSHTQLIERAWKTIKGHVRRLRGNRTESLLEEHLMVLEWSSWLGSQHPDGPLGRLFKDIHKNCPV</sequence>
<dbReference type="OrthoDB" id="8597234at2759"/>
<keyword evidence="2" id="KW-1185">Reference proteome</keyword>
<dbReference type="PANTHER" id="PTHR47163:SF2">
    <property type="entry name" value="SI:DKEY-17M8.2"/>
    <property type="match status" value="1"/>
</dbReference>
<dbReference type="NCBIfam" id="NF033547">
    <property type="entry name" value="transpos_IS1595"/>
    <property type="match status" value="1"/>
</dbReference>
<accession>A0A2I4CYM6</accession>
<proteinExistence type="predicted"/>